<feature type="chain" id="PRO_5002513700" evidence="1">
    <location>
        <begin position="25"/>
        <end position="228"/>
    </location>
</feature>
<evidence type="ECO:0000256" key="1">
    <source>
        <dbReference type="SAM" id="SignalP"/>
    </source>
</evidence>
<dbReference type="RefSeq" id="WP_031411465.1">
    <property type="nucleotide sequence ID" value="NZ_CP011074.1"/>
</dbReference>
<dbReference type="EMBL" id="CP011074">
    <property type="protein sequence ID" value="AKF92800.1"/>
    <property type="molecule type" value="Genomic_DNA"/>
</dbReference>
<accession>A0A0F7BYY8</accession>
<proteinExistence type="predicted"/>
<evidence type="ECO:0000313" key="2">
    <source>
        <dbReference type="EMBL" id="AKF92800.1"/>
    </source>
</evidence>
<sequence length="228" mass="24019">MKKTILASALSLATIMGTATTGLAASPIEVSSSSSQAESSVESKLQEQVIGNIAVMSDYVKVGKDGLVHVDPAAKEIVGKEVYEVYVNGAASVNNAIESGDIKVKDGELSVDKKDLSTPTEKDSKVAALGSFGNYYWWGYAFTMTDRDTRDVANAWAQAGTVTAGVTAISGLIPSPPTKLVQAISYALSTGMVAIANEINHKNEGYGVTINIHYVGYFTISTNPKGTW</sequence>
<reference evidence="2" key="1">
    <citation type="submission" date="2015-03" db="EMBL/GenBank/DDBJ databases">
        <title>MIGS Cultured Bacterial/Archaeal sample from Brevibacillus laterosporus.</title>
        <authorList>
            <person name="Zeng D."/>
            <person name="Zhu L."/>
            <person name="Dong G."/>
            <person name="Ye W."/>
            <person name="Ren D."/>
            <person name="Wu L."/>
            <person name="Xu J."/>
            <person name="Li G."/>
            <person name="Guo L."/>
        </authorList>
    </citation>
    <scope>NUCLEOTIDE SEQUENCE</scope>
    <source>
        <strain evidence="2">B9</strain>
    </source>
</reference>
<feature type="signal peptide" evidence="1">
    <location>
        <begin position="1"/>
        <end position="24"/>
    </location>
</feature>
<protein>
    <submittedName>
        <fullName evidence="2">Uncharacterized protein</fullName>
    </submittedName>
</protein>
<dbReference type="AlphaFoldDB" id="A0A0F7BYY8"/>
<gene>
    <name evidence="2" type="ORF">EX87_03330</name>
</gene>
<organism evidence="2">
    <name type="scientific">Brevibacillus laterosporus</name>
    <name type="common">Bacillus laterosporus</name>
    <dbReference type="NCBI Taxonomy" id="1465"/>
    <lineage>
        <taxon>Bacteria</taxon>
        <taxon>Bacillati</taxon>
        <taxon>Bacillota</taxon>
        <taxon>Bacilli</taxon>
        <taxon>Bacillales</taxon>
        <taxon>Paenibacillaceae</taxon>
        <taxon>Brevibacillus</taxon>
    </lineage>
</organism>
<name>A0A0F7BYY8_BRELA</name>
<keyword evidence="1" id="KW-0732">Signal</keyword>